<protein>
    <recommendedName>
        <fullName evidence="12">Cysteine proteinase</fullName>
    </recommendedName>
</protein>
<dbReference type="Gramene" id="ONI02946">
    <property type="protein sequence ID" value="ONI02946"/>
    <property type="gene ID" value="PRUPE_6G230400"/>
</dbReference>
<proteinExistence type="inferred from homology"/>
<evidence type="ECO:0008006" key="12">
    <source>
        <dbReference type="Google" id="ProtNLM"/>
    </source>
</evidence>
<dbReference type="GO" id="GO:0008234">
    <property type="term" value="F:cysteine-type peptidase activity"/>
    <property type="evidence" value="ECO:0007669"/>
    <property type="project" value="UniProtKB-KW"/>
</dbReference>
<dbReference type="InterPro" id="IPR013128">
    <property type="entry name" value="Peptidase_C1A"/>
</dbReference>
<evidence type="ECO:0000313" key="10">
    <source>
        <dbReference type="EMBL" id="ONI02946.1"/>
    </source>
</evidence>
<gene>
    <name evidence="10" type="ORF">PRUPE_6G230400</name>
</gene>
<reference evidence="10 11" key="1">
    <citation type="journal article" date="2013" name="Nat. Genet.">
        <title>The high-quality draft genome of peach (Prunus persica) identifies unique patterns of genetic diversity, domestication and genome evolution.</title>
        <authorList>
            <consortium name="International Peach Genome Initiative"/>
            <person name="Verde I."/>
            <person name="Abbott A.G."/>
            <person name="Scalabrin S."/>
            <person name="Jung S."/>
            <person name="Shu S."/>
            <person name="Marroni F."/>
            <person name="Zhebentyayeva T."/>
            <person name="Dettori M.T."/>
            <person name="Grimwood J."/>
            <person name="Cattonaro F."/>
            <person name="Zuccolo A."/>
            <person name="Rossini L."/>
            <person name="Jenkins J."/>
            <person name="Vendramin E."/>
            <person name="Meisel L.A."/>
            <person name="Decroocq V."/>
            <person name="Sosinski B."/>
            <person name="Prochnik S."/>
            <person name="Mitros T."/>
            <person name="Policriti A."/>
            <person name="Cipriani G."/>
            <person name="Dondini L."/>
            <person name="Ficklin S."/>
            <person name="Goodstein D.M."/>
            <person name="Xuan P."/>
            <person name="Del Fabbro C."/>
            <person name="Aramini V."/>
            <person name="Copetti D."/>
            <person name="Gonzalez S."/>
            <person name="Horner D.S."/>
            <person name="Falchi R."/>
            <person name="Lucas S."/>
            <person name="Mica E."/>
            <person name="Maldonado J."/>
            <person name="Lazzari B."/>
            <person name="Bielenberg D."/>
            <person name="Pirona R."/>
            <person name="Miculan M."/>
            <person name="Barakat A."/>
            <person name="Testolin R."/>
            <person name="Stella A."/>
            <person name="Tartarini S."/>
            <person name="Tonutti P."/>
            <person name="Arus P."/>
            <person name="Orellana A."/>
            <person name="Wells C."/>
            <person name="Main D."/>
            <person name="Vizzotto G."/>
            <person name="Silva H."/>
            <person name="Salamini F."/>
            <person name="Schmutz J."/>
            <person name="Morgante M."/>
            <person name="Rokhsar D.S."/>
        </authorList>
    </citation>
    <scope>NUCLEOTIDE SEQUENCE [LARGE SCALE GENOMIC DNA]</scope>
    <source>
        <strain evidence="11">cv. Nemared</strain>
    </source>
</reference>
<evidence type="ECO:0000259" key="8">
    <source>
        <dbReference type="SMART" id="SM00645"/>
    </source>
</evidence>
<sequence>MSSTMSLTIFTLLLLSFTLSSYASGVGSRSEAEVKQIYQEWLVKHQKTYNGIGEEDRRFEIFKDNLRFIDEHNSQDRPYKVGLNAFADLTNQEYRAKFLGTRSDPKRRVMKAKNSSQRYAFRVGEALPESVDWRVKGAVNPIKNQGNCGSCWAFSTVAAVEGVNQIVTGELVSLSEQELVDCDRSYNAGCNGGLMDYAFEFIIQNGGMDTEKDYPYKAYDQQCNVALVSPQFSIPINLITIIFLG</sequence>
<evidence type="ECO:0000256" key="5">
    <source>
        <dbReference type="ARBA" id="ARBA00023157"/>
    </source>
</evidence>
<feature type="domain" description="Peptidase C1A papain C-terminal" evidence="8">
    <location>
        <begin position="127"/>
        <end position="236"/>
    </location>
</feature>
<dbReference type="CDD" id="cd02248">
    <property type="entry name" value="Peptidase_C1A"/>
    <property type="match status" value="1"/>
</dbReference>
<dbReference type="Pfam" id="PF08246">
    <property type="entry name" value="Inhibitor_I29"/>
    <property type="match status" value="1"/>
</dbReference>
<keyword evidence="7" id="KW-0732">Signal</keyword>
<keyword evidence="3" id="KW-0378">Hydrolase</keyword>
<keyword evidence="5" id="KW-1015">Disulfide bond</keyword>
<dbReference type="InterPro" id="IPR013201">
    <property type="entry name" value="Prot_inhib_I29"/>
</dbReference>
<dbReference type="SMART" id="SM00645">
    <property type="entry name" value="Pept_C1"/>
    <property type="match status" value="1"/>
</dbReference>
<dbReference type="SMART" id="SM00848">
    <property type="entry name" value="Inhibitor_I29"/>
    <property type="match status" value="1"/>
</dbReference>
<evidence type="ECO:0000259" key="9">
    <source>
        <dbReference type="SMART" id="SM00848"/>
    </source>
</evidence>
<dbReference type="InterPro" id="IPR000169">
    <property type="entry name" value="Pept_cys_AS"/>
</dbReference>
<evidence type="ECO:0000256" key="6">
    <source>
        <dbReference type="ARBA" id="ARBA00023180"/>
    </source>
</evidence>
<dbReference type="AlphaFoldDB" id="A0A251NUG4"/>
<keyword evidence="6" id="KW-0325">Glycoprotein</keyword>
<dbReference type="Pfam" id="PF00112">
    <property type="entry name" value="Peptidase_C1"/>
    <property type="match status" value="1"/>
</dbReference>
<keyword evidence="2" id="KW-0645">Protease</keyword>
<keyword evidence="4" id="KW-0788">Thiol protease</keyword>
<comment type="similarity">
    <text evidence="1">Belongs to the peptidase C1 family.</text>
</comment>
<dbReference type="PROSITE" id="PS00139">
    <property type="entry name" value="THIOL_PROTEASE_CYS"/>
    <property type="match status" value="1"/>
</dbReference>
<dbReference type="EMBL" id="CM007656">
    <property type="protein sequence ID" value="ONI02946.1"/>
    <property type="molecule type" value="Genomic_DNA"/>
</dbReference>
<dbReference type="InterPro" id="IPR038765">
    <property type="entry name" value="Papain-like_cys_pep_sf"/>
</dbReference>
<name>A0A251NUG4_PRUPE</name>
<evidence type="ECO:0000256" key="3">
    <source>
        <dbReference type="ARBA" id="ARBA00022801"/>
    </source>
</evidence>
<evidence type="ECO:0000313" key="11">
    <source>
        <dbReference type="Proteomes" id="UP000006882"/>
    </source>
</evidence>
<feature type="signal peptide" evidence="7">
    <location>
        <begin position="1"/>
        <end position="23"/>
    </location>
</feature>
<organism evidence="10 11">
    <name type="scientific">Prunus persica</name>
    <name type="common">Peach</name>
    <name type="synonym">Amygdalus persica</name>
    <dbReference type="NCBI Taxonomy" id="3760"/>
    <lineage>
        <taxon>Eukaryota</taxon>
        <taxon>Viridiplantae</taxon>
        <taxon>Streptophyta</taxon>
        <taxon>Embryophyta</taxon>
        <taxon>Tracheophyta</taxon>
        <taxon>Spermatophyta</taxon>
        <taxon>Magnoliopsida</taxon>
        <taxon>eudicotyledons</taxon>
        <taxon>Gunneridae</taxon>
        <taxon>Pentapetalae</taxon>
        <taxon>rosids</taxon>
        <taxon>fabids</taxon>
        <taxon>Rosales</taxon>
        <taxon>Rosaceae</taxon>
        <taxon>Amygdaloideae</taxon>
        <taxon>Amygdaleae</taxon>
        <taxon>Prunus</taxon>
    </lineage>
</organism>
<dbReference type="GO" id="GO:0006508">
    <property type="term" value="P:proteolysis"/>
    <property type="evidence" value="ECO:0007669"/>
    <property type="project" value="UniProtKB-KW"/>
</dbReference>
<evidence type="ECO:0000256" key="4">
    <source>
        <dbReference type="ARBA" id="ARBA00022807"/>
    </source>
</evidence>
<dbReference type="SUPFAM" id="SSF54001">
    <property type="entry name" value="Cysteine proteinases"/>
    <property type="match status" value="1"/>
</dbReference>
<dbReference type="InterPro" id="IPR039417">
    <property type="entry name" value="Peptidase_C1A_papain-like"/>
</dbReference>
<evidence type="ECO:0000256" key="7">
    <source>
        <dbReference type="SAM" id="SignalP"/>
    </source>
</evidence>
<evidence type="ECO:0000256" key="2">
    <source>
        <dbReference type="ARBA" id="ARBA00022670"/>
    </source>
</evidence>
<feature type="domain" description="Cathepsin propeptide inhibitor" evidence="9">
    <location>
        <begin position="38"/>
        <end position="94"/>
    </location>
</feature>
<feature type="chain" id="PRO_5018547977" description="Cysteine proteinase" evidence="7">
    <location>
        <begin position="24"/>
        <end position="245"/>
    </location>
</feature>
<dbReference type="Gene3D" id="1.10.287.2250">
    <property type="match status" value="1"/>
</dbReference>
<accession>A0A251NUG4</accession>
<dbReference type="PANTHER" id="PTHR12411">
    <property type="entry name" value="CYSTEINE PROTEASE FAMILY C1-RELATED"/>
    <property type="match status" value="1"/>
</dbReference>
<keyword evidence="11" id="KW-1185">Reference proteome</keyword>
<dbReference type="Gene3D" id="3.90.70.10">
    <property type="entry name" value="Cysteine proteinases"/>
    <property type="match status" value="1"/>
</dbReference>
<evidence type="ECO:0000256" key="1">
    <source>
        <dbReference type="ARBA" id="ARBA00008455"/>
    </source>
</evidence>
<dbReference type="Proteomes" id="UP000006882">
    <property type="component" value="Chromosome G6"/>
</dbReference>
<dbReference type="InterPro" id="IPR000668">
    <property type="entry name" value="Peptidase_C1A_C"/>
</dbReference>